<dbReference type="InterPro" id="IPR036291">
    <property type="entry name" value="NAD(P)-bd_dom_sf"/>
</dbReference>
<dbReference type="EMBL" id="JAGMUV010000023">
    <property type="protein sequence ID" value="KAH7123132.1"/>
    <property type="molecule type" value="Genomic_DNA"/>
</dbReference>
<dbReference type="AlphaFoldDB" id="A0A9P9DQD8"/>
<reference evidence="2" key="1">
    <citation type="journal article" date="2021" name="Nat. Commun.">
        <title>Genetic determinants of endophytism in the Arabidopsis root mycobiome.</title>
        <authorList>
            <person name="Mesny F."/>
            <person name="Miyauchi S."/>
            <person name="Thiergart T."/>
            <person name="Pickel B."/>
            <person name="Atanasova L."/>
            <person name="Karlsson M."/>
            <person name="Huettel B."/>
            <person name="Barry K.W."/>
            <person name="Haridas S."/>
            <person name="Chen C."/>
            <person name="Bauer D."/>
            <person name="Andreopoulos W."/>
            <person name="Pangilinan J."/>
            <person name="LaButti K."/>
            <person name="Riley R."/>
            <person name="Lipzen A."/>
            <person name="Clum A."/>
            <person name="Drula E."/>
            <person name="Henrissat B."/>
            <person name="Kohler A."/>
            <person name="Grigoriev I.V."/>
            <person name="Martin F.M."/>
            <person name="Hacquard S."/>
        </authorList>
    </citation>
    <scope>NUCLEOTIDE SEQUENCE</scope>
    <source>
        <strain evidence="2">MPI-CAGE-AT-0147</strain>
    </source>
</reference>
<dbReference type="OrthoDB" id="1731983at2759"/>
<evidence type="ECO:0000313" key="2">
    <source>
        <dbReference type="EMBL" id="KAH7123132.1"/>
    </source>
</evidence>
<dbReference type="Pfam" id="PF22917">
    <property type="entry name" value="PRISE"/>
    <property type="match status" value="1"/>
</dbReference>
<dbReference type="Proteomes" id="UP000738349">
    <property type="component" value="Unassembled WGS sequence"/>
</dbReference>
<protein>
    <recommendedName>
        <fullName evidence="1">PRISE-like Rossmann-fold domain-containing protein</fullName>
    </recommendedName>
</protein>
<evidence type="ECO:0000313" key="3">
    <source>
        <dbReference type="Proteomes" id="UP000738349"/>
    </source>
</evidence>
<evidence type="ECO:0000259" key="1">
    <source>
        <dbReference type="Pfam" id="PF22917"/>
    </source>
</evidence>
<dbReference type="Gene3D" id="3.40.50.720">
    <property type="entry name" value="NAD(P)-binding Rossmann-like Domain"/>
    <property type="match status" value="1"/>
</dbReference>
<dbReference type="PANTHER" id="PTHR32487:SF0">
    <property type="entry name" value="3-OXO-DELTA(4,5)-STEROID 5-BETA-REDUCTASE"/>
    <property type="match status" value="1"/>
</dbReference>
<comment type="caution">
    <text evidence="2">The sequence shown here is derived from an EMBL/GenBank/DDBJ whole genome shotgun (WGS) entry which is preliminary data.</text>
</comment>
<feature type="domain" description="PRISE-like Rossmann-fold" evidence="1">
    <location>
        <begin position="12"/>
        <end position="322"/>
    </location>
</feature>
<organism evidence="2 3">
    <name type="scientific">Dactylonectria macrodidyma</name>
    <dbReference type="NCBI Taxonomy" id="307937"/>
    <lineage>
        <taxon>Eukaryota</taxon>
        <taxon>Fungi</taxon>
        <taxon>Dikarya</taxon>
        <taxon>Ascomycota</taxon>
        <taxon>Pezizomycotina</taxon>
        <taxon>Sordariomycetes</taxon>
        <taxon>Hypocreomycetidae</taxon>
        <taxon>Hypocreales</taxon>
        <taxon>Nectriaceae</taxon>
        <taxon>Dactylonectria</taxon>
    </lineage>
</organism>
<dbReference type="PANTHER" id="PTHR32487">
    <property type="entry name" value="3-OXO-DELTA(4,5)-STEROID 5-BETA-REDUCTASE"/>
    <property type="match status" value="1"/>
</dbReference>
<sequence>MSSQVSTRPRVAFVSGANGISGHAIVEHLIRKPDSEWSQIVVSSRRQLPNYWADPRIDFVPVDFMHPVDQNIDKLKAICQNVTHVFYTSYAHSDDFKGLPEKNIPLFRKFMDVIDAVCPRLQRVCIYTGGKYYGAHLGKLKAPAEESAPRYQDNGDNFYYDQEDYLQAVQKRRNAWSWNVVRPTGIIGFTPHANGMTEALTLAVYFLICKEIKQTPKFPGNEYIWNGVDDKSYAPSIADLAVFVSTHEHCADEAFNHANGDVFIWKNFWPKLAGYFGLETVEPSFEKVKGNSNTLITELNLVEWSKDKGEAWSRIVEKYGGKQEVFGWAAWGHLSWGMGRAWSTLLSVNKARKFGWNRHDDTIEAWLQTYKVLENAGILPRVPSDERLIF</sequence>
<accession>A0A9P9DQD8</accession>
<proteinExistence type="predicted"/>
<dbReference type="CDD" id="cd08948">
    <property type="entry name" value="5beta-POR_like_SDR_a"/>
    <property type="match status" value="1"/>
</dbReference>
<keyword evidence="3" id="KW-1185">Reference proteome</keyword>
<dbReference type="InterPro" id="IPR055222">
    <property type="entry name" value="PRISE-like_Rossmann-fold"/>
</dbReference>
<gene>
    <name evidence="2" type="ORF">EDB81DRAFT_813573</name>
</gene>
<dbReference type="SUPFAM" id="SSF51735">
    <property type="entry name" value="NAD(P)-binding Rossmann-fold domains"/>
    <property type="match status" value="1"/>
</dbReference>
<name>A0A9P9DQD8_9HYPO</name>